<dbReference type="PROSITE" id="PS50995">
    <property type="entry name" value="HTH_MARR_2"/>
    <property type="match status" value="1"/>
</dbReference>
<keyword evidence="3" id="KW-0804">Transcription</keyword>
<dbReference type="Proteomes" id="UP001199525">
    <property type="component" value="Unassembled WGS sequence"/>
</dbReference>
<evidence type="ECO:0000259" key="4">
    <source>
        <dbReference type="PROSITE" id="PS50995"/>
    </source>
</evidence>
<comment type="caution">
    <text evidence="5">The sequence shown here is derived from an EMBL/GenBank/DDBJ whole genome shotgun (WGS) entry which is preliminary data.</text>
</comment>
<dbReference type="Pfam" id="PF12802">
    <property type="entry name" value="MarR_2"/>
    <property type="match status" value="1"/>
</dbReference>
<evidence type="ECO:0000256" key="1">
    <source>
        <dbReference type="ARBA" id="ARBA00023015"/>
    </source>
</evidence>
<dbReference type="RefSeq" id="WP_229486240.1">
    <property type="nucleotide sequence ID" value="NZ_JAIVFQ010000027.1"/>
</dbReference>
<organism evidence="5 6">
    <name type="scientific">Nostoc favosum CHAB5714</name>
    <dbReference type="NCBI Taxonomy" id="2780399"/>
    <lineage>
        <taxon>Bacteria</taxon>
        <taxon>Bacillati</taxon>
        <taxon>Cyanobacteriota</taxon>
        <taxon>Cyanophyceae</taxon>
        <taxon>Nostocales</taxon>
        <taxon>Nostocaceae</taxon>
        <taxon>Nostoc</taxon>
        <taxon>Nostoc favosum</taxon>
    </lineage>
</organism>
<evidence type="ECO:0000256" key="2">
    <source>
        <dbReference type="ARBA" id="ARBA00023125"/>
    </source>
</evidence>
<evidence type="ECO:0000313" key="5">
    <source>
        <dbReference type="EMBL" id="MCC5601212.1"/>
    </source>
</evidence>
<name>A0ABS8IAI4_9NOSO</name>
<dbReference type="PRINTS" id="PR00598">
    <property type="entry name" value="HTHMARR"/>
</dbReference>
<dbReference type="SMART" id="SM00347">
    <property type="entry name" value="HTH_MARR"/>
    <property type="match status" value="1"/>
</dbReference>
<keyword evidence="2" id="KW-0238">DNA-binding</keyword>
<sequence length="173" mass="19037">MTEERTLNLLGALALSVVDGLNAVVEASVGHGGETPAALVTLGAEPGLSINTLRQVLNLSHPGTVRLIDRLETQGLVERRAGSDGRTLALFLTDAGHERRQTILTERRQQLQFAVTSLTPDEYEQLTQLLEKMLTAMTTNELRAFAICRLCEEEVCPSECCPVDQQYCRMVKK</sequence>
<reference evidence="5 6" key="1">
    <citation type="journal article" date="2021" name="Microorganisms">
        <title>Genome Evolution of Filamentous Cyanobacterium Nostoc Species: From Facultative Symbiosis to Free Living.</title>
        <authorList>
            <person name="Huo D."/>
            <person name="Li H."/>
            <person name="Cai F."/>
            <person name="Guo X."/>
            <person name="Qiao Z."/>
            <person name="Wang W."/>
            <person name="Yu G."/>
            <person name="Li R."/>
        </authorList>
    </citation>
    <scope>NUCLEOTIDE SEQUENCE [LARGE SCALE GENOMIC DNA]</scope>
    <source>
        <strain evidence="5 6">CHAB 5714</strain>
    </source>
</reference>
<dbReference type="PANTHER" id="PTHR42756">
    <property type="entry name" value="TRANSCRIPTIONAL REGULATOR, MARR"/>
    <property type="match status" value="1"/>
</dbReference>
<keyword evidence="1" id="KW-0805">Transcription regulation</keyword>
<feature type="domain" description="HTH marR-type" evidence="4">
    <location>
        <begin position="3"/>
        <end position="135"/>
    </location>
</feature>
<dbReference type="InterPro" id="IPR036388">
    <property type="entry name" value="WH-like_DNA-bd_sf"/>
</dbReference>
<keyword evidence="6" id="KW-1185">Reference proteome</keyword>
<dbReference type="PANTHER" id="PTHR42756:SF1">
    <property type="entry name" value="TRANSCRIPTIONAL REPRESSOR OF EMRAB OPERON"/>
    <property type="match status" value="1"/>
</dbReference>
<proteinExistence type="predicted"/>
<dbReference type="InterPro" id="IPR036390">
    <property type="entry name" value="WH_DNA-bd_sf"/>
</dbReference>
<evidence type="ECO:0000256" key="3">
    <source>
        <dbReference type="ARBA" id="ARBA00023163"/>
    </source>
</evidence>
<accession>A0ABS8IAI4</accession>
<evidence type="ECO:0000313" key="6">
    <source>
        <dbReference type="Proteomes" id="UP001199525"/>
    </source>
</evidence>
<protein>
    <submittedName>
        <fullName evidence="5">MarR family winged helix-turn-helix transcriptional regulator</fullName>
    </submittedName>
</protein>
<dbReference type="InterPro" id="IPR000835">
    <property type="entry name" value="HTH_MarR-typ"/>
</dbReference>
<gene>
    <name evidence="5" type="ORF">LC586_18870</name>
</gene>
<dbReference type="Gene3D" id="1.10.10.10">
    <property type="entry name" value="Winged helix-like DNA-binding domain superfamily/Winged helix DNA-binding domain"/>
    <property type="match status" value="1"/>
</dbReference>
<dbReference type="SUPFAM" id="SSF46785">
    <property type="entry name" value="Winged helix' DNA-binding domain"/>
    <property type="match status" value="1"/>
</dbReference>
<dbReference type="EMBL" id="JAIVFQ010000027">
    <property type="protein sequence ID" value="MCC5601212.1"/>
    <property type="molecule type" value="Genomic_DNA"/>
</dbReference>